<dbReference type="PROSITE" id="PS00782">
    <property type="entry name" value="TFIIB"/>
    <property type="match status" value="2"/>
</dbReference>
<dbReference type="SMART" id="SM00385">
    <property type="entry name" value="CYCLIN"/>
    <property type="match status" value="2"/>
</dbReference>
<evidence type="ECO:0000256" key="11">
    <source>
        <dbReference type="PROSITE-ProRule" id="PRU00469"/>
    </source>
</evidence>
<evidence type="ECO:0000256" key="10">
    <source>
        <dbReference type="HAMAP-Rule" id="MF_00383"/>
    </source>
</evidence>
<evidence type="ECO:0000256" key="4">
    <source>
        <dbReference type="ARBA" id="ARBA00022737"/>
    </source>
</evidence>
<dbReference type="InterPro" id="IPR013137">
    <property type="entry name" value="Znf_TFIIB"/>
</dbReference>
<evidence type="ECO:0000259" key="12">
    <source>
        <dbReference type="PROSITE" id="PS51134"/>
    </source>
</evidence>
<comment type="caution">
    <text evidence="13">The sequence shown here is derived from an EMBL/GenBank/DDBJ whole genome shotgun (WGS) entry which is preliminary data.</text>
</comment>
<dbReference type="InterPro" id="IPR013150">
    <property type="entry name" value="TFIIB_cyclin"/>
</dbReference>
<keyword evidence="8 10" id="KW-0804">Transcription</keyword>
<dbReference type="NCBIfam" id="NF001658">
    <property type="entry name" value="PRK00423.1"/>
    <property type="match status" value="1"/>
</dbReference>
<evidence type="ECO:0000313" key="13">
    <source>
        <dbReference type="EMBL" id="KGK97781.1"/>
    </source>
</evidence>
<dbReference type="InterPro" id="IPR036915">
    <property type="entry name" value="Cyclin-like_sf"/>
</dbReference>
<evidence type="ECO:0000256" key="7">
    <source>
        <dbReference type="ARBA" id="ARBA00023015"/>
    </source>
</evidence>
<dbReference type="FunFam" id="1.10.472.10:FF:000023">
    <property type="entry name" value="Transcription initiation factor IIB"/>
    <property type="match status" value="1"/>
</dbReference>
<keyword evidence="3 10" id="KW-0479">Metal-binding</keyword>
<dbReference type="CDD" id="cd20550">
    <property type="entry name" value="CYCLIN_TFIIB_archaea_like_rpt2"/>
    <property type="match status" value="1"/>
</dbReference>
<accession>A0A099T0N1</accession>
<dbReference type="GO" id="GO:0017025">
    <property type="term" value="F:TBP-class protein binding"/>
    <property type="evidence" value="ECO:0007669"/>
    <property type="project" value="InterPro"/>
</dbReference>
<dbReference type="InterPro" id="IPR013763">
    <property type="entry name" value="Cyclin-like_dom"/>
</dbReference>
<protein>
    <recommendedName>
        <fullName evidence="2 10">Transcription initiation factor IIB</fullName>
        <shortName evidence="10">TFIIB</shortName>
    </recommendedName>
</protein>
<dbReference type="Proteomes" id="UP000029859">
    <property type="component" value="Unassembled WGS sequence"/>
</dbReference>
<dbReference type="PRINTS" id="PR00685">
    <property type="entry name" value="TIFACTORIIB"/>
</dbReference>
<dbReference type="PANTHER" id="PTHR11618">
    <property type="entry name" value="TRANSCRIPTION INITIATION FACTOR IIB-RELATED"/>
    <property type="match status" value="1"/>
</dbReference>
<dbReference type="GeneID" id="303097253"/>
<keyword evidence="13" id="KW-0648">Protein biosynthesis</keyword>
<evidence type="ECO:0000256" key="3">
    <source>
        <dbReference type="ARBA" id="ARBA00022723"/>
    </source>
</evidence>
<feature type="domain" description="TFIIB-type" evidence="12">
    <location>
        <begin position="36"/>
        <end position="68"/>
    </location>
</feature>
<dbReference type="HAMAP" id="MF_00383">
    <property type="entry name" value="TF2B_arch"/>
    <property type="match status" value="1"/>
</dbReference>
<comment type="function">
    <text evidence="9 10">Stabilizes TBP binding to an archaeal box-A promoter. Also responsible for recruiting RNA polymerase II to the pre-initiation complex (DNA-TBP-TFIIB).</text>
</comment>
<evidence type="ECO:0000256" key="9">
    <source>
        <dbReference type="ARBA" id="ARBA00053882"/>
    </source>
</evidence>
<evidence type="ECO:0000256" key="6">
    <source>
        <dbReference type="ARBA" id="ARBA00022833"/>
    </source>
</evidence>
<keyword evidence="5 11" id="KW-0863">Zinc-finger</keyword>
<keyword evidence="13" id="KW-0396">Initiation factor</keyword>
<evidence type="ECO:0000256" key="8">
    <source>
        <dbReference type="ARBA" id="ARBA00023163"/>
    </source>
</evidence>
<organism evidence="13 14">
    <name type="scientific">Methanococcoides methylutens</name>
    <dbReference type="NCBI Taxonomy" id="2226"/>
    <lineage>
        <taxon>Archaea</taxon>
        <taxon>Methanobacteriati</taxon>
        <taxon>Methanobacteriota</taxon>
        <taxon>Stenosarchaea group</taxon>
        <taxon>Methanomicrobia</taxon>
        <taxon>Methanosarcinales</taxon>
        <taxon>Methanosarcinaceae</taxon>
        <taxon>Methanococcoides</taxon>
    </lineage>
</organism>
<keyword evidence="7 10" id="KW-0805">Transcription regulation</keyword>
<dbReference type="GO" id="GO:0070897">
    <property type="term" value="P:transcription preinitiation complex assembly"/>
    <property type="evidence" value="ECO:0007669"/>
    <property type="project" value="InterPro"/>
</dbReference>
<dbReference type="GO" id="GO:0003700">
    <property type="term" value="F:DNA-binding transcription factor activity"/>
    <property type="evidence" value="ECO:0007669"/>
    <property type="project" value="UniProtKB-UniRule"/>
</dbReference>
<evidence type="ECO:0000256" key="1">
    <source>
        <dbReference type="ARBA" id="ARBA00010857"/>
    </source>
</evidence>
<comment type="similarity">
    <text evidence="1 10">Belongs to the TFIIB family.</text>
</comment>
<reference evidence="13 14" key="1">
    <citation type="submission" date="2014-09" db="EMBL/GenBank/DDBJ databases">
        <title>Draft genome sequence of an obligately methylotrophic methanogen, Methanococcoides methylutens, isolated from marine sediment.</title>
        <authorList>
            <person name="Guan Y."/>
            <person name="Ngugi D.K."/>
            <person name="Blom J."/>
            <person name="Ali S."/>
            <person name="Ferry J.G."/>
            <person name="Stingl U."/>
        </authorList>
    </citation>
    <scope>NUCLEOTIDE SEQUENCE [LARGE SCALE GENOMIC DNA]</scope>
    <source>
        <strain evidence="13 14">DSM 2657</strain>
    </source>
</reference>
<dbReference type="Gene3D" id="1.10.472.170">
    <property type="match status" value="1"/>
</dbReference>
<feature type="binding site" evidence="10">
    <location>
        <position position="41"/>
    </location>
    <ligand>
        <name>Zn(2+)</name>
        <dbReference type="ChEBI" id="CHEBI:29105"/>
    </ligand>
</feature>
<dbReference type="OrthoDB" id="7429at2157"/>
<dbReference type="Pfam" id="PF00382">
    <property type="entry name" value="TFIIB"/>
    <property type="match status" value="2"/>
</dbReference>
<dbReference type="CDD" id="cd20549">
    <property type="entry name" value="CYCLIN_TFIIB_archaea_like_rpt1"/>
    <property type="match status" value="1"/>
</dbReference>
<evidence type="ECO:0000256" key="5">
    <source>
        <dbReference type="ARBA" id="ARBA00022771"/>
    </source>
</evidence>
<feature type="binding site" evidence="10">
    <location>
        <position position="60"/>
    </location>
    <ligand>
        <name>Zn(2+)</name>
        <dbReference type="ChEBI" id="CHEBI:29105"/>
    </ligand>
</feature>
<dbReference type="Gene3D" id="1.10.472.10">
    <property type="entry name" value="Cyclin-like"/>
    <property type="match status" value="1"/>
</dbReference>
<gene>
    <name evidence="10 13" type="primary">tfb</name>
    <name evidence="13" type="ORF">LI82_08390</name>
</gene>
<keyword evidence="6 10" id="KW-0862">Zinc</keyword>
<dbReference type="FunFam" id="1.10.472.170:FF:000001">
    <property type="entry name" value="Transcription initiation factor IIB"/>
    <property type="match status" value="1"/>
</dbReference>
<dbReference type="GO" id="GO:0008270">
    <property type="term" value="F:zinc ion binding"/>
    <property type="evidence" value="ECO:0007669"/>
    <property type="project" value="UniProtKB-UniRule"/>
</dbReference>
<dbReference type="GO" id="GO:0097550">
    <property type="term" value="C:transcription preinitiation complex"/>
    <property type="evidence" value="ECO:0007669"/>
    <property type="project" value="TreeGrafter"/>
</dbReference>
<evidence type="ECO:0000256" key="2">
    <source>
        <dbReference type="ARBA" id="ARBA00013932"/>
    </source>
</evidence>
<proteinExistence type="inferred from homology"/>
<dbReference type="RefSeq" id="WP_048194848.1">
    <property type="nucleotide sequence ID" value="NZ_CAAGSM010000001.1"/>
</dbReference>
<feature type="binding site" evidence="10">
    <location>
        <position position="44"/>
    </location>
    <ligand>
        <name>Zn(2+)</name>
        <dbReference type="ChEBI" id="CHEBI:29105"/>
    </ligand>
</feature>
<keyword evidence="14" id="KW-1185">Reference proteome</keyword>
<dbReference type="AlphaFoldDB" id="A0A099T0N1"/>
<dbReference type="SUPFAM" id="SSF57783">
    <property type="entry name" value="Zinc beta-ribbon"/>
    <property type="match status" value="1"/>
</dbReference>
<sequence>MVEVERVRYSDTSEREKIRAMIKARKEKEKTAEVENKVIECPECGSRNLEQDYERAELVCADCGLVVDAEFVDEGPEWRAFDHDQRMKRSRVGAPMTYTIHDKGLSTMIDWRNRDSYGKSISSKNRAQLYRLRKWQRRIRVSNATERNLAFALSELDRMASALGLPRTVRETAAVVYRKAVDKNLIRGRSIEGVAAAALYAACRQCSVPRTLDEIGEVSRVSRKEIGRTYRFISRELALKLMPTSPIDYVPRFCSGLNLKGEVQSRGVEILRQASEKELTSGRGPTGVAAAAIYIASILCGERRTQREVADVAGVTEVTIRNRYKELAEELDIEIIL</sequence>
<dbReference type="InterPro" id="IPR023484">
    <property type="entry name" value="TFIIB_arc"/>
</dbReference>
<feature type="repeat" description="1" evidence="10">
    <location>
        <begin position="154"/>
        <end position="237"/>
    </location>
</feature>
<evidence type="ECO:0000313" key="14">
    <source>
        <dbReference type="Proteomes" id="UP000029859"/>
    </source>
</evidence>
<dbReference type="PROSITE" id="PS51134">
    <property type="entry name" value="ZF_TFIIB"/>
    <property type="match status" value="1"/>
</dbReference>
<dbReference type="PANTHER" id="PTHR11618:SF13">
    <property type="entry name" value="TRANSCRIPTION INITIATION FACTOR IIB"/>
    <property type="match status" value="1"/>
</dbReference>
<dbReference type="Pfam" id="PF08271">
    <property type="entry name" value="Zn_Ribbon_TF"/>
    <property type="match status" value="1"/>
</dbReference>
<feature type="repeat" description="2" evidence="10">
    <location>
        <begin position="248"/>
        <end position="329"/>
    </location>
</feature>
<dbReference type="InterPro" id="IPR000812">
    <property type="entry name" value="TFIIB"/>
</dbReference>
<dbReference type="EMBL" id="JRHO01000014">
    <property type="protein sequence ID" value="KGK97781.1"/>
    <property type="molecule type" value="Genomic_DNA"/>
</dbReference>
<dbReference type="GO" id="GO:0003743">
    <property type="term" value="F:translation initiation factor activity"/>
    <property type="evidence" value="ECO:0007669"/>
    <property type="project" value="UniProtKB-KW"/>
</dbReference>
<keyword evidence="4 10" id="KW-0677">Repeat</keyword>
<feature type="binding site" evidence="10">
    <location>
        <position position="63"/>
    </location>
    <ligand>
        <name>Zn(2+)</name>
        <dbReference type="ChEBI" id="CHEBI:29105"/>
    </ligand>
</feature>
<name>A0A099T0N1_METMT</name>
<dbReference type="InterPro" id="IPR023486">
    <property type="entry name" value="TFIIB_CS"/>
</dbReference>
<dbReference type="SUPFAM" id="SSF47954">
    <property type="entry name" value="Cyclin-like"/>
    <property type="match status" value="2"/>
</dbReference>